<dbReference type="AlphaFoldDB" id="A0A067KHC0"/>
<keyword evidence="1" id="KW-0732">Signal</keyword>
<dbReference type="Proteomes" id="UP000027138">
    <property type="component" value="Unassembled WGS sequence"/>
</dbReference>
<proteinExistence type="predicted"/>
<keyword evidence="3" id="KW-1185">Reference proteome</keyword>
<dbReference type="EMBL" id="KK914530">
    <property type="protein sequence ID" value="KDP34403.1"/>
    <property type="molecule type" value="Genomic_DNA"/>
</dbReference>
<evidence type="ECO:0000256" key="1">
    <source>
        <dbReference type="SAM" id="SignalP"/>
    </source>
</evidence>
<reference evidence="2 3" key="1">
    <citation type="journal article" date="2014" name="PLoS ONE">
        <title>Global Analysis of Gene Expression Profiles in Physic Nut (Jatropha curcas L.) Seedlings Exposed to Salt Stress.</title>
        <authorList>
            <person name="Zhang L."/>
            <person name="Zhang C."/>
            <person name="Wu P."/>
            <person name="Chen Y."/>
            <person name="Li M."/>
            <person name="Jiang H."/>
            <person name="Wu G."/>
        </authorList>
    </citation>
    <scope>NUCLEOTIDE SEQUENCE [LARGE SCALE GENOMIC DNA]</scope>
    <source>
        <strain evidence="3">cv. GZQX0401</strain>
        <tissue evidence="2">Young leaves</tissue>
    </source>
</reference>
<evidence type="ECO:0000313" key="3">
    <source>
        <dbReference type="Proteomes" id="UP000027138"/>
    </source>
</evidence>
<name>A0A067KHC0_JATCU</name>
<protein>
    <submittedName>
        <fullName evidence="2">Uncharacterized protein</fullName>
    </submittedName>
</protein>
<accession>A0A067KHC0</accession>
<organism evidence="2 3">
    <name type="scientific">Jatropha curcas</name>
    <name type="common">Barbados nut</name>
    <dbReference type="NCBI Taxonomy" id="180498"/>
    <lineage>
        <taxon>Eukaryota</taxon>
        <taxon>Viridiplantae</taxon>
        <taxon>Streptophyta</taxon>
        <taxon>Embryophyta</taxon>
        <taxon>Tracheophyta</taxon>
        <taxon>Spermatophyta</taxon>
        <taxon>Magnoliopsida</taxon>
        <taxon>eudicotyledons</taxon>
        <taxon>Gunneridae</taxon>
        <taxon>Pentapetalae</taxon>
        <taxon>rosids</taxon>
        <taxon>fabids</taxon>
        <taxon>Malpighiales</taxon>
        <taxon>Euphorbiaceae</taxon>
        <taxon>Crotonoideae</taxon>
        <taxon>Jatropheae</taxon>
        <taxon>Jatropha</taxon>
    </lineage>
</organism>
<evidence type="ECO:0000313" key="2">
    <source>
        <dbReference type="EMBL" id="KDP34403.1"/>
    </source>
</evidence>
<feature type="signal peptide" evidence="1">
    <location>
        <begin position="1"/>
        <end position="29"/>
    </location>
</feature>
<sequence length="180" mass="19918">MAQNSLDPSSPLFFSILLFFFAHARSSAAAPPAPRFLATARQKQVAIEVPSCRWSHSSHPSCRTGCWGATPSYLPLDSSLLPFLAIHTISGGPSGGDRRQWTLHDAPAGWPPVVCADGSRFDRDDRVASCWYGKEKREWKNNERTGHVRIRPVCQLWGIGSLVIGRKEDPMNPTGSKYQN</sequence>
<feature type="chain" id="PRO_5001639596" evidence="1">
    <location>
        <begin position="30"/>
        <end position="180"/>
    </location>
</feature>
<gene>
    <name evidence="2" type="ORF">JCGZ_12684</name>
</gene>